<feature type="signal peptide" evidence="1">
    <location>
        <begin position="1"/>
        <end position="23"/>
    </location>
</feature>
<reference evidence="2 3" key="1">
    <citation type="submission" date="2021-04" db="EMBL/GenBank/DDBJ databases">
        <title>Genome analysis of Polyangium sp.</title>
        <authorList>
            <person name="Li Y."/>
            <person name="Wang J."/>
        </authorList>
    </citation>
    <scope>NUCLEOTIDE SEQUENCE [LARGE SCALE GENOMIC DNA]</scope>
    <source>
        <strain evidence="2 3">SDU14</strain>
    </source>
</reference>
<dbReference type="InterPro" id="IPR052918">
    <property type="entry name" value="Motility_Chemotaxis_Reg"/>
</dbReference>
<evidence type="ECO:0000256" key="1">
    <source>
        <dbReference type="SAM" id="SignalP"/>
    </source>
</evidence>
<organism evidence="2 3">
    <name type="scientific">Polyangium jinanense</name>
    <dbReference type="NCBI Taxonomy" id="2829994"/>
    <lineage>
        <taxon>Bacteria</taxon>
        <taxon>Pseudomonadati</taxon>
        <taxon>Myxococcota</taxon>
        <taxon>Polyangia</taxon>
        <taxon>Polyangiales</taxon>
        <taxon>Polyangiaceae</taxon>
        <taxon>Polyangium</taxon>
    </lineage>
</organism>
<accession>A0A9X3X903</accession>
<gene>
    <name evidence="2" type="ORF">KEG57_23945</name>
</gene>
<evidence type="ECO:0000313" key="2">
    <source>
        <dbReference type="EMBL" id="MDC3983581.1"/>
    </source>
</evidence>
<dbReference type="AlphaFoldDB" id="A0A9X3X903"/>
<dbReference type="PROSITE" id="PS51257">
    <property type="entry name" value="PROKAR_LIPOPROTEIN"/>
    <property type="match status" value="1"/>
</dbReference>
<dbReference type="PANTHER" id="PTHR35580:SF1">
    <property type="entry name" value="PHYTASE-LIKE DOMAIN-CONTAINING PROTEIN"/>
    <property type="match status" value="1"/>
</dbReference>
<dbReference type="RefSeq" id="WP_272423241.1">
    <property type="nucleotide sequence ID" value="NZ_JAGTJJ010000014.1"/>
</dbReference>
<comment type="caution">
    <text evidence="2">The sequence shown here is derived from an EMBL/GenBank/DDBJ whole genome shotgun (WGS) entry which is preliminary data.</text>
</comment>
<keyword evidence="3" id="KW-1185">Reference proteome</keyword>
<keyword evidence="1" id="KW-0732">Signal</keyword>
<protein>
    <submittedName>
        <fullName evidence="2">Uncharacterized protein</fullName>
    </submittedName>
</protein>
<name>A0A9X3X903_9BACT</name>
<sequence>MMKIPTLLLACAALAVGCTPTEEAPPAGNAFSLRAGGASCDRGIEVATSASGDVALVGTFEGTVDFGGGPLVSAGSTDIAFATWDAEGKPGTSVRFGSASQDGVPRIVAAGESAWVVAVNTQSEIDLGGGLLTPAGAAGAAIGKLDADGKHVYSTMLGATVSGMAAGGGDTLVVTGSFSGTLVLGSETLTSVGATDVFVAKLDGKGAVVWARAFGSAGLESGMDVAVDASGNVLLGGGMLAPVDFGGGPTTIAGGVDAVLVKLDANGNHVFTKTFGDVADQVIQAVATDAQGNIFFGGLFEGRLDFGSGELASQGRDLFLGKLDPTGAELWTRTFRLTSAEWDDSAPRIAADPKGGLVMTGTFTEAVNLGGLALEAAGQTDVYFARYDATGKHVQSRAIGDASYQLAGGVAVDRTGAAAITGSFYGTIDFGQGPLETAGDCDIYLARFPAP</sequence>
<dbReference type="PANTHER" id="PTHR35580">
    <property type="entry name" value="CELL SURFACE GLYCOPROTEIN (S-LAYER PROTEIN)-LIKE PROTEIN"/>
    <property type="match status" value="1"/>
</dbReference>
<evidence type="ECO:0000313" key="3">
    <source>
        <dbReference type="Proteomes" id="UP001151081"/>
    </source>
</evidence>
<dbReference type="EMBL" id="JAGTJJ010000014">
    <property type="protein sequence ID" value="MDC3983581.1"/>
    <property type="molecule type" value="Genomic_DNA"/>
</dbReference>
<dbReference type="Proteomes" id="UP001151081">
    <property type="component" value="Unassembled WGS sequence"/>
</dbReference>
<feature type="chain" id="PRO_5040943018" evidence="1">
    <location>
        <begin position="24"/>
        <end position="451"/>
    </location>
</feature>
<dbReference type="SUPFAM" id="SSF101898">
    <property type="entry name" value="NHL repeat"/>
    <property type="match status" value="1"/>
</dbReference>
<proteinExistence type="predicted"/>